<name>A0A0F9MD97_9ZZZZ</name>
<reference evidence="1" key="1">
    <citation type="journal article" date="2015" name="Nature">
        <title>Complex archaea that bridge the gap between prokaryotes and eukaryotes.</title>
        <authorList>
            <person name="Spang A."/>
            <person name="Saw J.H."/>
            <person name="Jorgensen S.L."/>
            <person name="Zaremba-Niedzwiedzka K."/>
            <person name="Martijn J."/>
            <person name="Lind A.E."/>
            <person name="van Eijk R."/>
            <person name="Schleper C."/>
            <person name="Guy L."/>
            <person name="Ettema T.J."/>
        </authorList>
    </citation>
    <scope>NUCLEOTIDE SEQUENCE</scope>
</reference>
<sequence>MANGEAREKIAKTPIETHKYKGKRYLTLNGIDQILALLDEEAIRKDESEAIARCIKDAKRVHPDWGIDDIIDLLEFREKTREAIKDQSGNFISLEELRKLAEGEG</sequence>
<gene>
    <name evidence="1" type="ORF">LCGC14_1169330</name>
</gene>
<proteinExistence type="predicted"/>
<dbReference type="AlphaFoldDB" id="A0A0F9MD97"/>
<accession>A0A0F9MD97</accession>
<protein>
    <submittedName>
        <fullName evidence="1">Uncharacterized protein</fullName>
    </submittedName>
</protein>
<comment type="caution">
    <text evidence="1">The sequence shown here is derived from an EMBL/GenBank/DDBJ whole genome shotgun (WGS) entry which is preliminary data.</text>
</comment>
<evidence type="ECO:0000313" key="1">
    <source>
        <dbReference type="EMBL" id="KKM97311.1"/>
    </source>
</evidence>
<organism evidence="1">
    <name type="scientific">marine sediment metagenome</name>
    <dbReference type="NCBI Taxonomy" id="412755"/>
    <lineage>
        <taxon>unclassified sequences</taxon>
        <taxon>metagenomes</taxon>
        <taxon>ecological metagenomes</taxon>
    </lineage>
</organism>
<dbReference type="EMBL" id="LAZR01005763">
    <property type="protein sequence ID" value="KKM97311.1"/>
    <property type="molecule type" value="Genomic_DNA"/>
</dbReference>